<name>A0A419D9V8_9BACT</name>
<dbReference type="Proteomes" id="UP000285655">
    <property type="component" value="Unassembled WGS sequence"/>
</dbReference>
<dbReference type="EMBL" id="QZJW01000058">
    <property type="protein sequence ID" value="RJO59905.1"/>
    <property type="molecule type" value="Genomic_DNA"/>
</dbReference>
<reference evidence="1 2" key="1">
    <citation type="journal article" date="2017" name="ISME J.">
        <title>Energy and carbon metabolisms in a deep terrestrial subsurface fluid microbial community.</title>
        <authorList>
            <person name="Momper L."/>
            <person name="Jungbluth S.P."/>
            <person name="Lee M.D."/>
            <person name="Amend J.P."/>
        </authorList>
    </citation>
    <scope>NUCLEOTIDE SEQUENCE [LARGE SCALE GENOMIC DNA]</scope>
    <source>
        <strain evidence="1">SURF_29</strain>
    </source>
</reference>
<protein>
    <submittedName>
        <fullName evidence="1">Uncharacterized protein</fullName>
    </submittedName>
</protein>
<evidence type="ECO:0000313" key="1">
    <source>
        <dbReference type="EMBL" id="RJO59905.1"/>
    </source>
</evidence>
<dbReference type="AlphaFoldDB" id="A0A419D9V8"/>
<organism evidence="1 2">
    <name type="scientific">candidate division WS5 bacterium</name>
    <dbReference type="NCBI Taxonomy" id="2093353"/>
    <lineage>
        <taxon>Bacteria</taxon>
        <taxon>candidate division WS5</taxon>
    </lineage>
</organism>
<accession>A0A419D9V8</accession>
<sequence length="64" mass="7191">MGPSEFLGEIYKDTNENELYICVRVLAGAILFYFNQVIPSPPENGPVKFALLLYLSSSHITAWL</sequence>
<proteinExistence type="predicted"/>
<comment type="caution">
    <text evidence="1">The sequence shown here is derived from an EMBL/GenBank/DDBJ whole genome shotgun (WGS) entry which is preliminary data.</text>
</comment>
<evidence type="ECO:0000313" key="2">
    <source>
        <dbReference type="Proteomes" id="UP000285655"/>
    </source>
</evidence>
<gene>
    <name evidence="1" type="ORF">C4544_07420</name>
</gene>